<comment type="subcellular location">
    <subcellularLocation>
        <location evidence="3">Cell membrane</location>
        <topology evidence="3">Multi-pass membrane protein</topology>
    </subcellularLocation>
</comment>
<dbReference type="InterPro" id="IPR003501">
    <property type="entry name" value="PTS_EIIB_2/3"/>
</dbReference>
<organism evidence="19 20">
    <name type="scientific">Faecalicoccus pleomorphus</name>
    <dbReference type="NCBI Taxonomy" id="1323"/>
    <lineage>
        <taxon>Bacteria</taxon>
        <taxon>Bacillati</taxon>
        <taxon>Bacillota</taxon>
        <taxon>Erysipelotrichia</taxon>
        <taxon>Erysipelotrichales</taxon>
        <taxon>Erysipelotrichaceae</taxon>
        <taxon>Faecalicoccus</taxon>
    </lineage>
</organism>
<keyword evidence="6" id="KW-0813">Transport</keyword>
<dbReference type="GO" id="GO:0005886">
    <property type="term" value="C:plasma membrane"/>
    <property type="evidence" value="ECO:0007669"/>
    <property type="project" value="UniProtKB-SubCell"/>
</dbReference>
<evidence type="ECO:0000256" key="14">
    <source>
        <dbReference type="ARBA" id="ARBA00023136"/>
    </source>
</evidence>
<dbReference type="GO" id="GO:0090563">
    <property type="term" value="F:protein-phosphocysteine-sugar phosphotransferase activity"/>
    <property type="evidence" value="ECO:0007669"/>
    <property type="project" value="TreeGrafter"/>
</dbReference>
<dbReference type="InterPro" id="IPR029503">
    <property type="entry name" value="PTS_EIIB_mannitol"/>
</dbReference>
<dbReference type="InterPro" id="IPR013011">
    <property type="entry name" value="PTS_EIIB_2"/>
</dbReference>
<evidence type="ECO:0000256" key="10">
    <source>
        <dbReference type="ARBA" id="ARBA00022679"/>
    </source>
</evidence>
<feature type="transmembrane region" description="Helical" evidence="16">
    <location>
        <begin position="314"/>
        <end position="333"/>
    </location>
</feature>
<evidence type="ECO:0000256" key="2">
    <source>
        <dbReference type="ARBA" id="ARBA00002434"/>
    </source>
</evidence>
<dbReference type="Pfam" id="PF02378">
    <property type="entry name" value="PTS_EIIC"/>
    <property type="match status" value="1"/>
</dbReference>
<proteinExistence type="predicted"/>
<accession>A0A380LMS6</accession>
<keyword evidence="8" id="KW-0597">Phosphoprotein</keyword>
<evidence type="ECO:0000256" key="13">
    <source>
        <dbReference type="ARBA" id="ARBA00022989"/>
    </source>
</evidence>
<evidence type="ECO:0000256" key="1">
    <source>
        <dbReference type="ARBA" id="ARBA00001655"/>
    </source>
</evidence>
<dbReference type="Proteomes" id="UP000255523">
    <property type="component" value="Unassembled WGS sequence"/>
</dbReference>
<dbReference type="GeneID" id="77462399"/>
<dbReference type="AlphaFoldDB" id="A0A380LMS6"/>
<protein>
    <recommendedName>
        <fullName evidence="5">PTS system mannitol-specific EIICB component</fullName>
        <ecNumber evidence="4">2.7.1.197</ecNumber>
    </recommendedName>
    <alternativeName>
        <fullName evidence="15">EIICB-Mtl</fullName>
    </alternativeName>
</protein>
<dbReference type="InterPro" id="IPR036095">
    <property type="entry name" value="PTS_EIIB-like_sf"/>
</dbReference>
<keyword evidence="7" id="KW-1003">Cell membrane</keyword>
<feature type="transmembrane region" description="Helical" evidence="16">
    <location>
        <begin position="212"/>
        <end position="233"/>
    </location>
</feature>
<evidence type="ECO:0000256" key="9">
    <source>
        <dbReference type="ARBA" id="ARBA00022597"/>
    </source>
</evidence>
<feature type="transmembrane region" description="Helical" evidence="16">
    <location>
        <begin position="84"/>
        <end position="109"/>
    </location>
</feature>
<dbReference type="Pfam" id="PF02302">
    <property type="entry name" value="PTS_IIB"/>
    <property type="match status" value="1"/>
</dbReference>
<feature type="transmembrane region" description="Helical" evidence="16">
    <location>
        <begin position="267"/>
        <end position="293"/>
    </location>
</feature>
<evidence type="ECO:0000256" key="15">
    <source>
        <dbReference type="ARBA" id="ARBA00033349"/>
    </source>
</evidence>
<evidence type="ECO:0000259" key="18">
    <source>
        <dbReference type="PROSITE" id="PS51104"/>
    </source>
</evidence>
<name>A0A380LMS6_9FIRM</name>
<dbReference type="PANTHER" id="PTHR30181">
    <property type="entry name" value="MANNITOL PERMEASE IIC COMPONENT"/>
    <property type="match status" value="1"/>
</dbReference>
<evidence type="ECO:0000256" key="11">
    <source>
        <dbReference type="ARBA" id="ARBA00022683"/>
    </source>
</evidence>
<feature type="domain" description="PTS EIIB type-2" evidence="17">
    <location>
        <begin position="382"/>
        <end position="475"/>
    </location>
</feature>
<comment type="function">
    <text evidence="2">The phosphoenolpyruvate-dependent sugar phosphotransferase system (sugar PTS), a major carbohydrate active transport system, catalyzes the phosphorylation of incoming sugar substrates concomitantly with their translocation across the cell membrane. The enzyme II CmtAB PTS system is involved in D-mannitol transport.</text>
</comment>
<evidence type="ECO:0000313" key="19">
    <source>
        <dbReference type="EMBL" id="SUO04525.1"/>
    </source>
</evidence>
<evidence type="ECO:0000259" key="17">
    <source>
        <dbReference type="PROSITE" id="PS51099"/>
    </source>
</evidence>
<dbReference type="PROSITE" id="PS51099">
    <property type="entry name" value="PTS_EIIB_TYPE_2"/>
    <property type="match status" value="1"/>
</dbReference>
<dbReference type="InterPro" id="IPR050893">
    <property type="entry name" value="Sugar_PTS"/>
</dbReference>
<evidence type="ECO:0000256" key="8">
    <source>
        <dbReference type="ARBA" id="ARBA00022553"/>
    </source>
</evidence>
<keyword evidence="11" id="KW-0598">Phosphotransferase system</keyword>
<comment type="catalytic activity">
    <reaction evidence="1">
        <text>D-mannitol(out) + N(pros)-phospho-L-histidyl-[protein] = D-mannitol 1-phosphate(in) + L-histidyl-[protein]</text>
        <dbReference type="Rhea" id="RHEA:33363"/>
        <dbReference type="Rhea" id="RHEA-COMP:9745"/>
        <dbReference type="Rhea" id="RHEA-COMP:9746"/>
        <dbReference type="ChEBI" id="CHEBI:16899"/>
        <dbReference type="ChEBI" id="CHEBI:29979"/>
        <dbReference type="ChEBI" id="CHEBI:61381"/>
        <dbReference type="ChEBI" id="CHEBI:64837"/>
        <dbReference type="EC" id="2.7.1.197"/>
    </reaction>
</comment>
<evidence type="ECO:0000313" key="20">
    <source>
        <dbReference type="Proteomes" id="UP000255523"/>
    </source>
</evidence>
<dbReference type="RefSeq" id="WP_022790059.1">
    <property type="nucleotide sequence ID" value="NZ_UHFX01000003.1"/>
</dbReference>
<keyword evidence="12 16" id="KW-0812">Transmembrane</keyword>
<feature type="domain" description="PTS EIIC type-2" evidence="18">
    <location>
        <begin position="14"/>
        <end position="346"/>
    </location>
</feature>
<dbReference type="EMBL" id="UHFX01000003">
    <property type="protein sequence ID" value="SUO04525.1"/>
    <property type="molecule type" value="Genomic_DNA"/>
</dbReference>
<gene>
    <name evidence="19" type="primary">mtlA_2</name>
    <name evidence="19" type="ORF">NCTC11087_01446</name>
</gene>
<keyword evidence="10 19" id="KW-0808">Transferase</keyword>
<dbReference type="CDD" id="cd05567">
    <property type="entry name" value="PTS_IIB_mannitol"/>
    <property type="match status" value="1"/>
</dbReference>
<dbReference type="PROSITE" id="PS51104">
    <property type="entry name" value="PTS_EIIC_TYPE_2"/>
    <property type="match status" value="1"/>
</dbReference>
<dbReference type="InterPro" id="IPR013014">
    <property type="entry name" value="PTS_EIIC_2"/>
</dbReference>
<sequence length="476" mass="49775">MSNDVSLRVKAQRLGGKLSAMVLPNLGAFMGWGILTALGIWLANDTLSGFVTPVLTYLLPVLIGVAGGKMVYGEKGAVIGAFTTMGVVIGANITMLLGAMIISPIAAWILKKVDGVIEPHIPVGFELLIGNLTVAILGAIIAVFGCVVLAPAITSLSGFFAAGVSALENNNLLPLTAIFIEPAKVLFLNNAIGQGILTPLGTTQLDELGKSVLFLLESNPGPGLGILLAYCLFGKGNSKANAYGATVIHFFGGIHEIYFPFILMKPVLVIAAIAGGIVGTFLFTLFGVGLVGVSSPGSIITIMMMSAAGDQLKILLAVLASAAASGIVASIILKGSKDVDEAEVNKSLKEAAKTMESLKGKKSRISSVFEDKEQEVDYSAIKKVLYVCDAGLGSSAMGASVIAKKLKKAGITDIGVEHARVMDLPREDADIIVTHVSLKDVAHEKQPDIKIISIEDYLNAPEYDELVNNIVSSRNK</sequence>
<keyword evidence="9" id="KW-0762">Sugar transport</keyword>
<feature type="transmembrane region" description="Helical" evidence="16">
    <location>
        <begin position="54"/>
        <end position="72"/>
    </location>
</feature>
<keyword evidence="14 16" id="KW-0472">Membrane</keyword>
<dbReference type="Gene3D" id="3.40.50.2300">
    <property type="match status" value="1"/>
</dbReference>
<keyword evidence="13 16" id="KW-1133">Transmembrane helix</keyword>
<feature type="transmembrane region" description="Helical" evidence="16">
    <location>
        <begin position="240"/>
        <end position="261"/>
    </location>
</feature>
<keyword evidence="20" id="KW-1185">Reference proteome</keyword>
<evidence type="ECO:0000256" key="5">
    <source>
        <dbReference type="ARBA" id="ARBA00021825"/>
    </source>
</evidence>
<dbReference type="EC" id="2.7.1.197" evidence="4"/>
<dbReference type="GO" id="GO:0009401">
    <property type="term" value="P:phosphoenolpyruvate-dependent sugar phosphotransferase system"/>
    <property type="evidence" value="ECO:0007669"/>
    <property type="project" value="UniProtKB-KW"/>
</dbReference>
<evidence type="ECO:0000256" key="7">
    <source>
        <dbReference type="ARBA" id="ARBA00022475"/>
    </source>
</evidence>
<evidence type="ECO:0000256" key="4">
    <source>
        <dbReference type="ARBA" id="ARBA00011909"/>
    </source>
</evidence>
<evidence type="ECO:0000256" key="12">
    <source>
        <dbReference type="ARBA" id="ARBA00022692"/>
    </source>
</evidence>
<reference evidence="19 20" key="1">
    <citation type="submission" date="2018-06" db="EMBL/GenBank/DDBJ databases">
        <authorList>
            <consortium name="Pathogen Informatics"/>
            <person name="Doyle S."/>
        </authorList>
    </citation>
    <scope>NUCLEOTIDE SEQUENCE [LARGE SCALE GENOMIC DNA]</scope>
    <source>
        <strain evidence="19 20">NCTC11087</strain>
    </source>
</reference>
<evidence type="ECO:0000256" key="3">
    <source>
        <dbReference type="ARBA" id="ARBA00004651"/>
    </source>
</evidence>
<dbReference type="SUPFAM" id="SSF52794">
    <property type="entry name" value="PTS system IIB component-like"/>
    <property type="match status" value="1"/>
</dbReference>
<dbReference type="PANTHER" id="PTHR30181:SF2">
    <property type="entry name" value="PTS SYSTEM MANNITOL-SPECIFIC EIICBA COMPONENT"/>
    <property type="match status" value="1"/>
</dbReference>
<evidence type="ECO:0000256" key="6">
    <source>
        <dbReference type="ARBA" id="ARBA00022448"/>
    </source>
</evidence>
<dbReference type="OrthoDB" id="9814222at2"/>
<feature type="transmembrane region" description="Helical" evidence="16">
    <location>
        <begin position="21"/>
        <end position="42"/>
    </location>
</feature>
<dbReference type="GO" id="GO:0022872">
    <property type="term" value="F:protein-N(PI)-phosphohistidine-mannitol phosphotransferase system transmembrane transporter activity"/>
    <property type="evidence" value="ECO:0007669"/>
    <property type="project" value="InterPro"/>
</dbReference>
<dbReference type="InterPro" id="IPR003352">
    <property type="entry name" value="PTS_EIIC"/>
</dbReference>
<feature type="transmembrane region" description="Helical" evidence="16">
    <location>
        <begin position="129"/>
        <end position="160"/>
    </location>
</feature>
<evidence type="ECO:0000256" key="16">
    <source>
        <dbReference type="SAM" id="Phobius"/>
    </source>
</evidence>